<organism evidence="6 7">
    <name type="scientific">Microbaculum marinum</name>
    <dbReference type="NCBI Taxonomy" id="1764581"/>
    <lineage>
        <taxon>Bacteria</taxon>
        <taxon>Pseudomonadati</taxon>
        <taxon>Pseudomonadota</taxon>
        <taxon>Alphaproteobacteria</taxon>
        <taxon>Hyphomicrobiales</taxon>
        <taxon>Tepidamorphaceae</taxon>
        <taxon>Microbaculum</taxon>
    </lineage>
</organism>
<evidence type="ECO:0000259" key="5">
    <source>
        <dbReference type="PROSITE" id="PS50893"/>
    </source>
</evidence>
<accession>A0AAW9RNZ4</accession>
<dbReference type="SMART" id="SM00382">
    <property type="entry name" value="AAA"/>
    <property type="match status" value="1"/>
</dbReference>
<dbReference type="PROSITE" id="PS50893">
    <property type="entry name" value="ABC_TRANSPORTER_2"/>
    <property type="match status" value="1"/>
</dbReference>
<dbReference type="GO" id="GO:0022857">
    <property type="term" value="F:transmembrane transporter activity"/>
    <property type="evidence" value="ECO:0007669"/>
    <property type="project" value="InterPro"/>
</dbReference>
<dbReference type="InterPro" id="IPR003439">
    <property type="entry name" value="ABC_transporter-like_ATP-bd"/>
</dbReference>
<dbReference type="RefSeq" id="WP_340328317.1">
    <property type="nucleotide sequence ID" value="NZ_JAZHOF010000002.1"/>
</dbReference>
<evidence type="ECO:0000256" key="3">
    <source>
        <dbReference type="ARBA" id="ARBA00022741"/>
    </source>
</evidence>
<dbReference type="InterPro" id="IPR013611">
    <property type="entry name" value="Transp-assoc_OB_typ2"/>
</dbReference>
<sequence>MTEVRFTGVTKAYGSIKAIDDVTVSVRSGEFATVLGPSGSGKTTMLSLIAGISRPTSGRIDLGDREITNVPAANRNVGLVFQSYALFPHMSIFDNVAFPLRVRRIGAARLRDMVMDALRLVRLDGLEKRRPHQLSGGQQQRVALARAIVFEPEILLLDEPLAALDRKLREEVRFEIRALQRKLGITTIMVTHDQEEALSLSDRVVLLSWGRVVQVGTPEEIYHRPRTRFAADFLGIANFVDGTYADGHITDATGQRFACGPREERDGETVCAMLRPEDIRIGLEGGFLKGVICDVVFLGELVRYVIELPGGRRLTANTSGAFGLHETGAEVMLSWTPERIWIVPDGAADA</sequence>
<dbReference type="InterPro" id="IPR027417">
    <property type="entry name" value="P-loop_NTPase"/>
</dbReference>
<gene>
    <name evidence="6" type="ORF">V3328_03750</name>
</gene>
<dbReference type="Gene3D" id="3.40.50.300">
    <property type="entry name" value="P-loop containing nucleotide triphosphate hydrolases"/>
    <property type="match status" value="1"/>
</dbReference>
<dbReference type="InterPro" id="IPR003593">
    <property type="entry name" value="AAA+_ATPase"/>
</dbReference>
<dbReference type="FunFam" id="3.40.50.300:FF:000133">
    <property type="entry name" value="Spermidine/putrescine import ATP-binding protein PotA"/>
    <property type="match status" value="1"/>
</dbReference>
<dbReference type="GO" id="GO:0043190">
    <property type="term" value="C:ATP-binding cassette (ABC) transporter complex"/>
    <property type="evidence" value="ECO:0007669"/>
    <property type="project" value="InterPro"/>
</dbReference>
<evidence type="ECO:0000313" key="6">
    <source>
        <dbReference type="EMBL" id="MEJ8570570.1"/>
    </source>
</evidence>
<evidence type="ECO:0000256" key="4">
    <source>
        <dbReference type="ARBA" id="ARBA00022840"/>
    </source>
</evidence>
<dbReference type="InterPro" id="IPR017871">
    <property type="entry name" value="ABC_transporter-like_CS"/>
</dbReference>
<keyword evidence="4 6" id="KW-0067">ATP-binding</keyword>
<evidence type="ECO:0000256" key="2">
    <source>
        <dbReference type="ARBA" id="ARBA00022448"/>
    </source>
</evidence>
<dbReference type="EMBL" id="JAZHOF010000002">
    <property type="protein sequence ID" value="MEJ8570570.1"/>
    <property type="molecule type" value="Genomic_DNA"/>
</dbReference>
<dbReference type="GO" id="GO:0005524">
    <property type="term" value="F:ATP binding"/>
    <property type="evidence" value="ECO:0007669"/>
    <property type="project" value="UniProtKB-KW"/>
</dbReference>
<dbReference type="Pfam" id="PF00005">
    <property type="entry name" value="ABC_tran"/>
    <property type="match status" value="1"/>
</dbReference>
<dbReference type="GO" id="GO:0016887">
    <property type="term" value="F:ATP hydrolysis activity"/>
    <property type="evidence" value="ECO:0007669"/>
    <property type="project" value="InterPro"/>
</dbReference>
<name>A0AAW9RNZ4_9HYPH</name>
<keyword evidence="2" id="KW-0813">Transport</keyword>
<dbReference type="AlphaFoldDB" id="A0AAW9RNZ4"/>
<dbReference type="SUPFAM" id="SSF50331">
    <property type="entry name" value="MOP-like"/>
    <property type="match status" value="1"/>
</dbReference>
<protein>
    <submittedName>
        <fullName evidence="6">ABC transporter ATP-binding protein</fullName>
    </submittedName>
</protein>
<dbReference type="InterPro" id="IPR008995">
    <property type="entry name" value="Mo/tungstate-bd_C_term_dom"/>
</dbReference>
<dbReference type="SUPFAM" id="SSF52540">
    <property type="entry name" value="P-loop containing nucleoside triphosphate hydrolases"/>
    <property type="match status" value="1"/>
</dbReference>
<evidence type="ECO:0000313" key="7">
    <source>
        <dbReference type="Proteomes" id="UP001378188"/>
    </source>
</evidence>
<dbReference type="GO" id="GO:0015847">
    <property type="term" value="P:putrescine transport"/>
    <property type="evidence" value="ECO:0007669"/>
    <property type="project" value="UniProtKB-ARBA"/>
</dbReference>
<evidence type="ECO:0000256" key="1">
    <source>
        <dbReference type="ARBA" id="ARBA00005417"/>
    </source>
</evidence>
<dbReference type="Pfam" id="PF08402">
    <property type="entry name" value="TOBE_2"/>
    <property type="match status" value="1"/>
</dbReference>
<dbReference type="InterPro" id="IPR050093">
    <property type="entry name" value="ABC_SmlMolc_Importer"/>
</dbReference>
<keyword evidence="3" id="KW-0547">Nucleotide-binding</keyword>
<proteinExistence type="inferred from homology"/>
<comment type="caution">
    <text evidence="6">The sequence shown here is derived from an EMBL/GenBank/DDBJ whole genome shotgun (WGS) entry which is preliminary data.</text>
</comment>
<dbReference type="PANTHER" id="PTHR42781">
    <property type="entry name" value="SPERMIDINE/PUTRESCINE IMPORT ATP-BINDING PROTEIN POTA"/>
    <property type="match status" value="1"/>
</dbReference>
<dbReference type="PANTHER" id="PTHR42781:SF4">
    <property type="entry name" value="SPERMIDINE_PUTRESCINE IMPORT ATP-BINDING PROTEIN POTA"/>
    <property type="match status" value="1"/>
</dbReference>
<keyword evidence="7" id="KW-1185">Reference proteome</keyword>
<comment type="similarity">
    <text evidence="1">Belongs to the ABC transporter superfamily.</text>
</comment>
<dbReference type="Gene3D" id="2.40.50.100">
    <property type="match status" value="1"/>
</dbReference>
<feature type="domain" description="ABC transporter" evidence="5">
    <location>
        <begin position="4"/>
        <end position="234"/>
    </location>
</feature>
<reference evidence="6 7" key="1">
    <citation type="submission" date="2024-02" db="EMBL/GenBank/DDBJ databases">
        <title>Genome analysis and characterization of Microbaculum marinisediminis sp. nov., isolated from marine sediment.</title>
        <authorList>
            <person name="Du Z.-J."/>
            <person name="Ye Y.-Q."/>
            <person name="Zhang Z.-R."/>
            <person name="Yuan S.-M."/>
            <person name="Zhang X.-Y."/>
        </authorList>
    </citation>
    <scope>NUCLEOTIDE SEQUENCE [LARGE SCALE GENOMIC DNA]</scope>
    <source>
        <strain evidence="6 7">SDUM1044001</strain>
    </source>
</reference>
<dbReference type="Proteomes" id="UP001378188">
    <property type="component" value="Unassembled WGS sequence"/>
</dbReference>
<dbReference type="PROSITE" id="PS00211">
    <property type="entry name" value="ABC_TRANSPORTER_1"/>
    <property type="match status" value="1"/>
</dbReference>